<evidence type="ECO:0000256" key="5">
    <source>
        <dbReference type="SAM" id="MobiDB-lite"/>
    </source>
</evidence>
<dbReference type="InterPro" id="IPR043145">
    <property type="entry name" value="Znf_ZZ_sf"/>
</dbReference>
<reference evidence="7 8" key="1">
    <citation type="submission" date="2018-11" db="EMBL/GenBank/DDBJ databases">
        <authorList>
            <person name="Lopez-Roques C."/>
            <person name="Donnadieu C."/>
            <person name="Bouchez O."/>
            <person name="Klopp C."/>
            <person name="Cabau C."/>
            <person name="Zahm M."/>
        </authorList>
    </citation>
    <scope>NUCLEOTIDE SEQUENCE [LARGE SCALE GENOMIC DNA]</scope>
    <source>
        <strain evidence="7">RS831</strain>
        <tissue evidence="7">Whole body</tissue>
    </source>
</reference>
<dbReference type="Gene3D" id="1.10.238.10">
    <property type="entry name" value="EF-hand"/>
    <property type="match status" value="1"/>
</dbReference>
<evidence type="ECO:0000313" key="7">
    <source>
        <dbReference type="EMBL" id="RVE75531.1"/>
    </source>
</evidence>
<dbReference type="SUPFAM" id="SSF47473">
    <property type="entry name" value="EF-hand"/>
    <property type="match status" value="2"/>
</dbReference>
<evidence type="ECO:0000313" key="8">
    <source>
        <dbReference type="Proteomes" id="UP000283210"/>
    </source>
</evidence>
<evidence type="ECO:0000256" key="3">
    <source>
        <dbReference type="ARBA" id="ARBA00022833"/>
    </source>
</evidence>
<feature type="compositionally biased region" description="Basic and acidic residues" evidence="5">
    <location>
        <begin position="452"/>
        <end position="473"/>
    </location>
</feature>
<organism evidence="7 8">
    <name type="scientific">Oryzias javanicus</name>
    <name type="common">Javanese ricefish</name>
    <name type="synonym">Aplocheilus javanicus</name>
    <dbReference type="NCBI Taxonomy" id="123683"/>
    <lineage>
        <taxon>Eukaryota</taxon>
        <taxon>Metazoa</taxon>
        <taxon>Chordata</taxon>
        <taxon>Craniata</taxon>
        <taxon>Vertebrata</taxon>
        <taxon>Euteleostomi</taxon>
        <taxon>Actinopterygii</taxon>
        <taxon>Neopterygii</taxon>
        <taxon>Teleostei</taxon>
        <taxon>Neoteleostei</taxon>
        <taxon>Acanthomorphata</taxon>
        <taxon>Ovalentaria</taxon>
        <taxon>Atherinomorphae</taxon>
        <taxon>Beloniformes</taxon>
        <taxon>Adrianichthyidae</taxon>
        <taxon>Oryziinae</taxon>
        <taxon>Oryzias</taxon>
    </lineage>
</organism>
<dbReference type="GO" id="GO:0008270">
    <property type="term" value="F:zinc ion binding"/>
    <property type="evidence" value="ECO:0007669"/>
    <property type="project" value="UniProtKB-KW"/>
</dbReference>
<dbReference type="GO" id="GO:0005886">
    <property type="term" value="C:plasma membrane"/>
    <property type="evidence" value="ECO:0007669"/>
    <property type="project" value="TreeGrafter"/>
</dbReference>
<dbReference type="PANTHER" id="PTHR12268:SF18">
    <property type="entry name" value="DYSTROTELIN"/>
    <property type="match status" value="1"/>
</dbReference>
<dbReference type="Proteomes" id="UP000283210">
    <property type="component" value="Chromosome 2"/>
</dbReference>
<evidence type="ECO:0000259" key="6">
    <source>
        <dbReference type="PROSITE" id="PS50135"/>
    </source>
</evidence>
<accession>A0A437DKV6</accession>
<evidence type="ECO:0000256" key="1">
    <source>
        <dbReference type="ARBA" id="ARBA00022723"/>
    </source>
</evidence>
<feature type="region of interest" description="Disordered" evidence="5">
    <location>
        <begin position="428"/>
        <end position="587"/>
    </location>
</feature>
<feature type="compositionally biased region" description="Acidic residues" evidence="5">
    <location>
        <begin position="505"/>
        <end position="568"/>
    </location>
</feature>
<gene>
    <name evidence="7" type="ORF">OJAV_G00017940</name>
</gene>
<dbReference type="PANTHER" id="PTHR12268">
    <property type="entry name" value="E3 UBIQUITIN-PROTEIN LIGASE KCMF1"/>
    <property type="match status" value="1"/>
</dbReference>
<dbReference type="SUPFAM" id="SSF57850">
    <property type="entry name" value="RING/U-box"/>
    <property type="match status" value="1"/>
</dbReference>
<dbReference type="PROSITE" id="PS01357">
    <property type="entry name" value="ZF_ZZ_1"/>
    <property type="match status" value="1"/>
</dbReference>
<dbReference type="GO" id="GO:0099536">
    <property type="term" value="P:synaptic signaling"/>
    <property type="evidence" value="ECO:0007669"/>
    <property type="project" value="TreeGrafter"/>
</dbReference>
<name>A0A437DKV6_ORYJA</name>
<feature type="domain" description="ZZ-type" evidence="6">
    <location>
        <begin position="233"/>
        <end position="289"/>
    </location>
</feature>
<evidence type="ECO:0000256" key="4">
    <source>
        <dbReference type="PROSITE-ProRule" id="PRU00228"/>
    </source>
</evidence>
<dbReference type="Pfam" id="PF09069">
    <property type="entry name" value="EF-hand_3"/>
    <property type="match status" value="1"/>
</dbReference>
<evidence type="ECO:0000256" key="2">
    <source>
        <dbReference type="ARBA" id="ARBA00022771"/>
    </source>
</evidence>
<proteinExistence type="predicted"/>
<dbReference type="InterPro" id="IPR011992">
    <property type="entry name" value="EF-hand-dom_pair"/>
</dbReference>
<dbReference type="SMART" id="SM00291">
    <property type="entry name" value="ZnF_ZZ"/>
    <property type="match status" value="1"/>
</dbReference>
<sequence>MFRGSRCVGHSEVCRLFAEDGLGPLWFFSDVHDVRVHVQVYQTAVKLLSLQRRCYMDRVLVCHVVAVGGATAQQDVMMDREEVMRFLISMFDHASKDIPEEAPEEISALMFRLFDRLGTGRVSACSLQTALVALSADFLLSKYQSLVSISAGGSGSISRSGLRSLLQDLNQVPLAVHGGEACGGVEVAVEACFNGVLTPTASEEHVLTWLQSEPLPLPWLPALFRLAAGQEVRHPVRCHSCKTTPITGLRYRCTRCINVHVCQSCFLTDQRRGKHKAHHPVQEFCSQPTWRESLLSLVRSARHAVLPRQRTQRVVQRKVQISPPSDSSRPTTSALSPSEDPPPPSSSKALQTDEEVPCQQPPVLLTEVRNLQRDKWLLEQQMRAWQLTVQSEHSLLEDRCTDMEGTLETLRHHNNRLHDMLTQALTRMESQQDQKEDLLSLEEESETSAEECQEKPEEGEEQQEKKEKEECCRETTQSFTIHLNLSHDADWEEEEEVKEAKEEVKEDEEEVKEEVKEDEEEVKEVKEDEEEVKEDEEEVEEEVLEEEEDEVEEEEVLEEEEDEVEVTDDVSLSSSAEEDEDGEGVGQNGLMFMEEKHSGICSLDDLLLQAVDRLKVEMEADRWTERQTGEKQRAELLQAGAQVGSSIHHLVDAVRKDQP</sequence>
<keyword evidence="1" id="KW-0479">Metal-binding</keyword>
<dbReference type="PROSITE" id="PS50135">
    <property type="entry name" value="ZF_ZZ_2"/>
    <property type="match status" value="1"/>
</dbReference>
<feature type="compositionally biased region" description="Acidic residues" evidence="5">
    <location>
        <begin position="439"/>
        <end position="451"/>
    </location>
</feature>
<reference evidence="7 8" key="2">
    <citation type="submission" date="2019-01" db="EMBL/GenBank/DDBJ databases">
        <title>A chromosome length genome reference of the Java medaka (oryzias javanicus).</title>
        <authorList>
            <person name="Herpin A."/>
            <person name="Takehana Y."/>
            <person name="Naruse K."/>
            <person name="Ansai S."/>
            <person name="Kawaguchi M."/>
        </authorList>
    </citation>
    <scope>NUCLEOTIDE SEQUENCE [LARGE SCALE GENOMIC DNA]</scope>
    <source>
        <strain evidence="7">RS831</strain>
        <tissue evidence="7">Whole body</tissue>
    </source>
</reference>
<protein>
    <recommendedName>
        <fullName evidence="6">ZZ-type domain-containing protein</fullName>
    </recommendedName>
</protein>
<dbReference type="EMBL" id="CM012438">
    <property type="protein sequence ID" value="RVE75531.1"/>
    <property type="molecule type" value="Genomic_DNA"/>
</dbReference>
<dbReference type="GO" id="GO:0045202">
    <property type="term" value="C:synapse"/>
    <property type="evidence" value="ECO:0007669"/>
    <property type="project" value="GOC"/>
</dbReference>
<dbReference type="AlphaFoldDB" id="A0A437DKV6"/>
<dbReference type="InterPro" id="IPR000433">
    <property type="entry name" value="Znf_ZZ"/>
</dbReference>
<feature type="compositionally biased region" description="Low complexity" evidence="5">
    <location>
        <begin position="309"/>
        <end position="338"/>
    </location>
</feature>
<keyword evidence="3" id="KW-0862">Zinc</keyword>
<dbReference type="InterPro" id="IPR050774">
    <property type="entry name" value="KCMF1/Dystrophin"/>
</dbReference>
<dbReference type="Gene3D" id="3.30.60.90">
    <property type="match status" value="1"/>
</dbReference>
<dbReference type="OrthoDB" id="10014385at2759"/>
<dbReference type="InterPro" id="IPR015154">
    <property type="entry name" value="EF-hand_dom_typ2"/>
</dbReference>
<dbReference type="Pfam" id="PF00569">
    <property type="entry name" value="ZZ"/>
    <property type="match status" value="1"/>
</dbReference>
<keyword evidence="2 4" id="KW-0863">Zinc-finger</keyword>
<keyword evidence="8" id="KW-1185">Reference proteome</keyword>
<feature type="region of interest" description="Disordered" evidence="5">
    <location>
        <begin position="309"/>
        <end position="361"/>
    </location>
</feature>